<comment type="caution">
    <text evidence="3">The sequence shown here is derived from an EMBL/GenBank/DDBJ whole genome shotgun (WGS) entry which is preliminary data.</text>
</comment>
<keyword evidence="4" id="KW-1185">Reference proteome</keyword>
<feature type="compositionally biased region" description="Polar residues" evidence="1">
    <location>
        <begin position="363"/>
        <end position="385"/>
    </location>
</feature>
<feature type="compositionally biased region" description="Pro residues" evidence="1">
    <location>
        <begin position="289"/>
        <end position="301"/>
    </location>
</feature>
<organism evidence="3 4">
    <name type="scientific">Psilocybe cyanescens</name>
    <dbReference type="NCBI Taxonomy" id="93625"/>
    <lineage>
        <taxon>Eukaryota</taxon>
        <taxon>Fungi</taxon>
        <taxon>Dikarya</taxon>
        <taxon>Basidiomycota</taxon>
        <taxon>Agaricomycotina</taxon>
        <taxon>Agaricomycetes</taxon>
        <taxon>Agaricomycetidae</taxon>
        <taxon>Agaricales</taxon>
        <taxon>Agaricineae</taxon>
        <taxon>Strophariaceae</taxon>
        <taxon>Psilocybe</taxon>
    </lineage>
</organism>
<dbReference type="InParanoid" id="A0A409XA02"/>
<reference evidence="3 4" key="1">
    <citation type="journal article" date="2018" name="Evol. Lett.">
        <title>Horizontal gene cluster transfer increased hallucinogenic mushroom diversity.</title>
        <authorList>
            <person name="Reynolds H.T."/>
            <person name="Vijayakumar V."/>
            <person name="Gluck-Thaler E."/>
            <person name="Korotkin H.B."/>
            <person name="Matheny P.B."/>
            <person name="Slot J.C."/>
        </authorList>
    </citation>
    <scope>NUCLEOTIDE SEQUENCE [LARGE SCALE GENOMIC DNA]</scope>
    <source>
        <strain evidence="3 4">2631</strain>
    </source>
</reference>
<feature type="region of interest" description="Disordered" evidence="1">
    <location>
        <begin position="363"/>
        <end position="409"/>
    </location>
</feature>
<evidence type="ECO:0000313" key="4">
    <source>
        <dbReference type="Proteomes" id="UP000283269"/>
    </source>
</evidence>
<evidence type="ECO:0000313" key="3">
    <source>
        <dbReference type="EMBL" id="PPQ87643.1"/>
    </source>
</evidence>
<evidence type="ECO:0000256" key="2">
    <source>
        <dbReference type="SAM" id="Phobius"/>
    </source>
</evidence>
<keyword evidence="2" id="KW-1133">Transmembrane helix</keyword>
<feature type="transmembrane region" description="Helical" evidence="2">
    <location>
        <begin position="153"/>
        <end position="174"/>
    </location>
</feature>
<proteinExistence type="predicted"/>
<feature type="region of interest" description="Disordered" evidence="1">
    <location>
        <begin position="273"/>
        <end position="305"/>
    </location>
</feature>
<name>A0A409XA02_PSICY</name>
<dbReference type="EMBL" id="NHYD01002235">
    <property type="protein sequence ID" value="PPQ87643.1"/>
    <property type="molecule type" value="Genomic_DNA"/>
</dbReference>
<dbReference type="AlphaFoldDB" id="A0A409XA02"/>
<dbReference type="Proteomes" id="UP000283269">
    <property type="component" value="Unassembled WGS sequence"/>
</dbReference>
<gene>
    <name evidence="3" type="ORF">CVT25_011482</name>
</gene>
<keyword evidence="2" id="KW-0472">Membrane</keyword>
<evidence type="ECO:0000256" key="1">
    <source>
        <dbReference type="SAM" id="MobiDB-lite"/>
    </source>
</evidence>
<feature type="region of interest" description="Disordered" evidence="1">
    <location>
        <begin position="434"/>
        <end position="461"/>
    </location>
</feature>
<sequence length="461" mass="48793">MSLALPAITPSPTHLSVVKRVDTDVATRYGIPGLFESFGADESVGDSDGSRLSEVFMAIAQLPDGSLVSADLAVPSPTPSDPLASSTVSIDSANPSMQSTAIYPVSPPLRGPGLVVLSQPFPAIGSATPVPTGATNATSSPASNRTVGPTKRVLILGSVIGSILLFTLCLFFVLDPAVTGRVFKPCRSRKRPVEMVKENKEAISLEDKWVTVAPLKNPGDETFVEGDRTISQCYRKEEDSLMEIPAPSPPSKFSICSSEYSESHRVSALSSNSAYASNPARPTVSFLPGPTPIRPPRPPTADSPALSDSVYLACSDQPYVIVAPQAITEADLNSSAPSKPPRRMLTPSEFFALHVPGILSGFGPSTSSSKKQERISTSNNLSSVATKRDSFHSRTKSAPSLGSGKISRRGSASVAELQVSIGGACQEGIIQRITKHRRSRSASGWAYPDRPSPRKHSKEKI</sequence>
<accession>A0A409XA02</accession>
<keyword evidence="2" id="KW-0812">Transmembrane</keyword>
<dbReference type="OrthoDB" id="3056408at2759"/>
<protein>
    <submittedName>
        <fullName evidence="3">Uncharacterized protein</fullName>
    </submittedName>
</protein>